<keyword evidence="2" id="KW-1185">Reference proteome</keyword>
<evidence type="ECO:0000313" key="1">
    <source>
        <dbReference type="EMBL" id="KAA5532204.1"/>
    </source>
</evidence>
<dbReference type="Proteomes" id="UP000323632">
    <property type="component" value="Unassembled WGS sequence"/>
</dbReference>
<sequence>METATPRVCLACGKALKGRLDKKFCDDYCRNSYNNQQNSDQNNFVRNVNNILRKNRRLLEELIPEGEEMKKVLKEKLALSGFNFKYHTHQYQNQKGQVYFFNYEFGYLLLDGSEWILVVKRKAEL</sequence>
<reference evidence="1 2" key="1">
    <citation type="submission" date="2019-09" db="EMBL/GenBank/DDBJ databases">
        <title>Genome sequence and assembly of Taibaiella sp.</title>
        <authorList>
            <person name="Chhetri G."/>
        </authorList>
    </citation>
    <scope>NUCLEOTIDE SEQUENCE [LARGE SCALE GENOMIC DNA]</scope>
    <source>
        <strain evidence="1 2">KVB11</strain>
    </source>
</reference>
<name>A0A5M6CAQ0_9BACT</name>
<dbReference type="EMBL" id="VWSH01000004">
    <property type="protein sequence ID" value="KAA5532204.1"/>
    <property type="molecule type" value="Genomic_DNA"/>
</dbReference>
<proteinExistence type="predicted"/>
<dbReference type="AlphaFoldDB" id="A0A5M6CAQ0"/>
<gene>
    <name evidence="1" type="ORF">F0919_15495</name>
</gene>
<organism evidence="1 2">
    <name type="scientific">Taibaiella lutea</name>
    <dbReference type="NCBI Taxonomy" id="2608001"/>
    <lineage>
        <taxon>Bacteria</taxon>
        <taxon>Pseudomonadati</taxon>
        <taxon>Bacteroidota</taxon>
        <taxon>Chitinophagia</taxon>
        <taxon>Chitinophagales</taxon>
        <taxon>Chitinophagaceae</taxon>
        <taxon>Taibaiella</taxon>
    </lineage>
</organism>
<evidence type="ECO:0008006" key="3">
    <source>
        <dbReference type="Google" id="ProtNLM"/>
    </source>
</evidence>
<protein>
    <recommendedName>
        <fullName evidence="3">DUF2116 family Zn-ribbon domain-containing protein</fullName>
    </recommendedName>
</protein>
<comment type="caution">
    <text evidence="1">The sequence shown here is derived from an EMBL/GenBank/DDBJ whole genome shotgun (WGS) entry which is preliminary data.</text>
</comment>
<accession>A0A5M6CAQ0</accession>
<dbReference type="RefSeq" id="WP_150033706.1">
    <property type="nucleotide sequence ID" value="NZ_VWSH01000004.1"/>
</dbReference>
<evidence type="ECO:0000313" key="2">
    <source>
        <dbReference type="Proteomes" id="UP000323632"/>
    </source>
</evidence>